<evidence type="ECO:0000256" key="1">
    <source>
        <dbReference type="ARBA" id="ARBA00022729"/>
    </source>
</evidence>
<sequence length="383" mass="42469">MKKATTIIFLLFGLLTINSQTATDITNLQTPALDETSGLIFYNNKTITHNDSGDAPNLYEIDANTGAITRTVIINNATNIDWEDLTQDASYIYIGDIGNNSGSRTDLKIYKISKADYSDADNTVTPEIISYSYANQTDFTPNLNNNNWDAEGLISYDDKLLIFSKNWVDNTVNVYSIPKTGSEVHSAILESSYNTNGLITGVDTTANESVIFLTGYSSTNAPFMFTIYNIPNDSLDLFSGTVSEKISNIVPLGNQVEAISLFEITTTKHRLYISNEKYVASIGPITIPFPAKLWIIEIDSDTITLTVPDITSNLALSLYPNPCHTLLNLSESVDEIIIYDVSGRKIIEQHFVEELSLESLNKGLYIAHIKVNNSRLVRKIIKQ</sequence>
<organism evidence="4 5">
    <name type="scientific">Psychroserpens burtonensis</name>
    <dbReference type="NCBI Taxonomy" id="49278"/>
    <lineage>
        <taxon>Bacteria</taxon>
        <taxon>Pseudomonadati</taxon>
        <taxon>Bacteroidota</taxon>
        <taxon>Flavobacteriia</taxon>
        <taxon>Flavobacteriales</taxon>
        <taxon>Flavobacteriaceae</taxon>
        <taxon>Psychroserpens</taxon>
    </lineage>
</organism>
<keyword evidence="1 2" id="KW-0732">Signal</keyword>
<dbReference type="Pfam" id="PF18962">
    <property type="entry name" value="Por_Secre_tail"/>
    <property type="match status" value="1"/>
</dbReference>
<evidence type="ECO:0000256" key="2">
    <source>
        <dbReference type="SAM" id="SignalP"/>
    </source>
</evidence>
<dbReference type="RefSeq" id="WP_028871050.1">
    <property type="nucleotide sequence ID" value="NZ_VOSB01000023.1"/>
</dbReference>
<feature type="chain" id="PRO_5022673141" evidence="2">
    <location>
        <begin position="23"/>
        <end position="383"/>
    </location>
</feature>
<protein>
    <submittedName>
        <fullName evidence="4">T9SS type A sorting domain-containing protein</fullName>
    </submittedName>
</protein>
<feature type="domain" description="Secretion system C-terminal sorting" evidence="3">
    <location>
        <begin position="318"/>
        <end position="381"/>
    </location>
</feature>
<dbReference type="AlphaFoldDB" id="A0A5C7B5K9"/>
<keyword evidence="5" id="KW-1185">Reference proteome</keyword>
<dbReference type="SUPFAM" id="SSF82171">
    <property type="entry name" value="DPP6 N-terminal domain-like"/>
    <property type="match status" value="1"/>
</dbReference>
<comment type="caution">
    <text evidence="4">The sequence shown here is derived from an EMBL/GenBank/DDBJ whole genome shotgun (WGS) entry which is preliminary data.</text>
</comment>
<evidence type="ECO:0000313" key="5">
    <source>
        <dbReference type="Proteomes" id="UP000321938"/>
    </source>
</evidence>
<dbReference type="Proteomes" id="UP000321938">
    <property type="component" value="Unassembled WGS sequence"/>
</dbReference>
<reference evidence="4 5" key="1">
    <citation type="submission" date="2019-08" db="EMBL/GenBank/DDBJ databases">
        <title>Genome of Psychroserpens burtonensis ACAM 167.</title>
        <authorList>
            <person name="Bowman J.P."/>
        </authorList>
    </citation>
    <scope>NUCLEOTIDE SEQUENCE [LARGE SCALE GENOMIC DNA]</scope>
    <source>
        <strain evidence="4 5">ACAM 167</strain>
    </source>
</reference>
<name>A0A5C7B5K9_9FLAO</name>
<accession>A0A5C7B5K9</accession>
<dbReference type="OrthoDB" id="9798438at2"/>
<feature type="signal peptide" evidence="2">
    <location>
        <begin position="1"/>
        <end position="22"/>
    </location>
</feature>
<proteinExistence type="predicted"/>
<evidence type="ECO:0000259" key="3">
    <source>
        <dbReference type="Pfam" id="PF18962"/>
    </source>
</evidence>
<evidence type="ECO:0000313" key="4">
    <source>
        <dbReference type="EMBL" id="TXE15871.1"/>
    </source>
</evidence>
<dbReference type="STRING" id="1123037.GCA_000425305_01029"/>
<gene>
    <name evidence="4" type="ORF">ES692_14715</name>
</gene>
<dbReference type="NCBIfam" id="TIGR04183">
    <property type="entry name" value="Por_Secre_tail"/>
    <property type="match status" value="1"/>
</dbReference>
<dbReference type="EMBL" id="VOSB01000023">
    <property type="protein sequence ID" value="TXE15871.1"/>
    <property type="molecule type" value="Genomic_DNA"/>
</dbReference>
<dbReference type="InterPro" id="IPR026444">
    <property type="entry name" value="Secre_tail"/>
</dbReference>